<evidence type="ECO:0000256" key="5">
    <source>
        <dbReference type="ARBA" id="ARBA00023136"/>
    </source>
</evidence>
<reference evidence="7 8" key="1">
    <citation type="submission" date="2019-08" db="EMBL/GenBank/DDBJ databases">
        <title>In-depth cultivation of the pig gut microbiome towards novel bacterial diversity and tailored functional studies.</title>
        <authorList>
            <person name="Wylensek D."/>
            <person name="Hitch T.C.A."/>
            <person name="Clavel T."/>
        </authorList>
    </citation>
    <scope>NUCLEOTIDE SEQUENCE [LARGE SCALE GENOMIC DNA]</scope>
    <source>
        <strain evidence="7 8">WCA-MUC-591-APC-4B</strain>
    </source>
</reference>
<feature type="transmembrane region" description="Helical" evidence="6">
    <location>
        <begin position="6"/>
        <end position="27"/>
    </location>
</feature>
<keyword evidence="8" id="KW-1185">Reference proteome</keyword>
<dbReference type="GO" id="GO:0012505">
    <property type="term" value="C:endomembrane system"/>
    <property type="evidence" value="ECO:0007669"/>
    <property type="project" value="UniProtKB-SubCell"/>
</dbReference>
<dbReference type="Pfam" id="PF04286">
    <property type="entry name" value="DUF445"/>
    <property type="match status" value="2"/>
</dbReference>
<feature type="transmembrane region" description="Helical" evidence="6">
    <location>
        <begin position="273"/>
        <end position="291"/>
    </location>
</feature>
<evidence type="ECO:0000256" key="2">
    <source>
        <dbReference type="ARBA" id="ARBA00008053"/>
    </source>
</evidence>
<keyword evidence="5 6" id="KW-0472">Membrane</keyword>
<sequence>MWHYIIPPLIGAVIGYCTNYIAVKMLFRPRNEIKVLGHTLPFTPGAIPKNKPRLAKAIGEVVETTFFGEETISAQFLSGEAEDNAVAQMVRGMDRPISDLGISVLGSEEKYEKGLDRLSEILSQQLLQSLRSGETIRMVSDTVIDKLVNQFRGGMLGMFITDSFVESAKQMVEAGIQGEIEDKGEEFLNRMVRSQMDTWSRDTLSEIAFEAGYSDERVERILRKAYRGAVKSAVPALIDRINVSGMIEEKVNDMSNEQLEELVLSVMKRELNLIVNLGALIGLILGCLNLLF</sequence>
<dbReference type="RefSeq" id="WP_154554547.1">
    <property type="nucleotide sequence ID" value="NZ_VUNA01000011.1"/>
</dbReference>
<dbReference type="EMBL" id="VUNA01000011">
    <property type="protein sequence ID" value="MST70987.1"/>
    <property type="molecule type" value="Genomic_DNA"/>
</dbReference>
<evidence type="ECO:0000256" key="4">
    <source>
        <dbReference type="ARBA" id="ARBA00022989"/>
    </source>
</evidence>
<dbReference type="PANTHER" id="PTHR35791:SF1">
    <property type="entry name" value="UPF0754 MEMBRANE PROTEIN YHEB"/>
    <property type="match status" value="1"/>
</dbReference>
<comment type="similarity">
    <text evidence="2">Belongs to the UPF0754 family.</text>
</comment>
<dbReference type="PANTHER" id="PTHR35791">
    <property type="entry name" value="UPF0754 MEMBRANE PROTEIN YHEB"/>
    <property type="match status" value="1"/>
</dbReference>
<organism evidence="7 8">
    <name type="scientific">Mogibacterium kristiansenii</name>
    <dbReference type="NCBI Taxonomy" id="2606708"/>
    <lineage>
        <taxon>Bacteria</taxon>
        <taxon>Bacillati</taxon>
        <taxon>Bacillota</taxon>
        <taxon>Clostridia</taxon>
        <taxon>Peptostreptococcales</taxon>
        <taxon>Anaerovoracaceae</taxon>
        <taxon>Mogibacterium</taxon>
    </lineage>
</organism>
<protein>
    <submittedName>
        <fullName evidence="7">DUF445 family protein</fullName>
    </submittedName>
</protein>
<keyword evidence="4 6" id="KW-1133">Transmembrane helix</keyword>
<evidence type="ECO:0000256" key="3">
    <source>
        <dbReference type="ARBA" id="ARBA00022692"/>
    </source>
</evidence>
<dbReference type="InterPro" id="IPR007383">
    <property type="entry name" value="DUF445"/>
</dbReference>
<evidence type="ECO:0000256" key="1">
    <source>
        <dbReference type="ARBA" id="ARBA00004308"/>
    </source>
</evidence>
<comment type="subcellular location">
    <subcellularLocation>
        <location evidence="1">Endomembrane system</location>
    </subcellularLocation>
</comment>
<gene>
    <name evidence="7" type="ORF">FYJ65_06520</name>
</gene>
<dbReference type="AlphaFoldDB" id="A0A6N7X601"/>
<keyword evidence="3 6" id="KW-0812">Transmembrane</keyword>
<evidence type="ECO:0000256" key="6">
    <source>
        <dbReference type="SAM" id="Phobius"/>
    </source>
</evidence>
<accession>A0A6N7X601</accession>
<comment type="caution">
    <text evidence="7">The sequence shown here is derived from an EMBL/GenBank/DDBJ whole genome shotgun (WGS) entry which is preliminary data.</text>
</comment>
<evidence type="ECO:0000313" key="7">
    <source>
        <dbReference type="EMBL" id="MST70987.1"/>
    </source>
</evidence>
<dbReference type="Proteomes" id="UP000469424">
    <property type="component" value="Unassembled WGS sequence"/>
</dbReference>
<evidence type="ECO:0000313" key="8">
    <source>
        <dbReference type="Proteomes" id="UP000469424"/>
    </source>
</evidence>
<name>A0A6N7X601_9FIRM</name>
<proteinExistence type="inferred from homology"/>